<organism evidence="1">
    <name type="scientific">virus sp. ctn3M15</name>
    <dbReference type="NCBI Taxonomy" id="2825821"/>
    <lineage>
        <taxon>Viruses</taxon>
    </lineage>
</organism>
<accession>A0A8S5RL52</accession>
<sequence length="114" mass="13006">MIAGLLKNWRFMLALVVCVSIVFAWQYDHVAQYRRGRESMATEISNRLKDEAIKKAEEERESSAVYQAGKAVREEKERIRYVQVPKLVERVVYRNVCVDSDGVSVINAAIADGN</sequence>
<reference evidence="1" key="1">
    <citation type="journal article" date="2021" name="Proc. Natl. Acad. Sci. U.S.A.">
        <title>A Catalog of Tens of Thousands of Viruses from Human Metagenomes Reveals Hidden Associations with Chronic Diseases.</title>
        <authorList>
            <person name="Tisza M.J."/>
            <person name="Buck C.B."/>
        </authorList>
    </citation>
    <scope>NUCLEOTIDE SEQUENCE</scope>
    <source>
        <strain evidence="1">Ctn3M15</strain>
    </source>
</reference>
<evidence type="ECO:0000313" key="1">
    <source>
        <dbReference type="EMBL" id="DAE32110.1"/>
    </source>
</evidence>
<name>A0A8S5RL52_9VIRU</name>
<proteinExistence type="predicted"/>
<protein>
    <recommendedName>
        <fullName evidence="2">I-spanin</fullName>
    </recommendedName>
</protein>
<dbReference type="EMBL" id="BK059116">
    <property type="protein sequence ID" value="DAE32110.1"/>
    <property type="molecule type" value="Genomic_DNA"/>
</dbReference>
<evidence type="ECO:0008006" key="2">
    <source>
        <dbReference type="Google" id="ProtNLM"/>
    </source>
</evidence>